<evidence type="ECO:0008006" key="7">
    <source>
        <dbReference type="Google" id="ProtNLM"/>
    </source>
</evidence>
<reference evidence="5 6" key="1">
    <citation type="submission" date="2017-09" db="EMBL/GenBank/DDBJ databases">
        <title>WGS assembly of Aquilegia coerulea Goldsmith.</title>
        <authorList>
            <person name="Hodges S."/>
            <person name="Kramer E."/>
            <person name="Nordborg M."/>
            <person name="Tomkins J."/>
            <person name="Borevitz J."/>
            <person name="Derieg N."/>
            <person name="Yan J."/>
            <person name="Mihaltcheva S."/>
            <person name="Hayes R.D."/>
            <person name="Rokhsar D."/>
        </authorList>
    </citation>
    <scope>NUCLEOTIDE SEQUENCE [LARGE SCALE GENOMIC DNA]</scope>
    <source>
        <strain evidence="6">cv. Goldsmith</strain>
    </source>
</reference>
<feature type="compositionally biased region" description="Basic residues" evidence="4">
    <location>
        <begin position="1"/>
        <end position="12"/>
    </location>
</feature>
<feature type="compositionally biased region" description="Polar residues" evidence="4">
    <location>
        <begin position="41"/>
        <end position="64"/>
    </location>
</feature>
<evidence type="ECO:0000313" key="6">
    <source>
        <dbReference type="Proteomes" id="UP000230069"/>
    </source>
</evidence>
<dbReference type="Proteomes" id="UP000230069">
    <property type="component" value="Unassembled WGS sequence"/>
</dbReference>
<name>A0A2G5DVD8_AQUCA</name>
<protein>
    <recommendedName>
        <fullName evidence="7">Filament-like plant protein</fullName>
    </recommendedName>
</protein>
<proteinExistence type="inferred from homology"/>
<keyword evidence="6" id="KW-1185">Reference proteome</keyword>
<sequence length="690" mass="76176">MDRKSWLWRRKSSEKSPGGETESSGSMSSHSELYSDDQQEGSRGSPSHNAQSPEVTSKAAATNEESNDNLKSLREKLSAALINISAKEDLVKQHSKVAEEAVSGWEKAENEGAVLKQQLEAAARKNLALEDRLGHLDGALKECLRELRQAREEQEQKIREAVVKNTREWESMKLELEAEVVELQNQVDAAKAGDAMAVNSDLLLKLEATEKQKSALKLELRARVDELERRTLERDLSTETAETASKQHLESIKKAAKLEAECRRLRAMARKAPSANDHKFGYASSLYVESLTDSQSDSGERLLTLEADNRKMSSVELNGCEPSCSDSWASALIVELDQFKNEKVITKNLTSSSMDIDLMDDFLEMERLAALPQIDNAKHDTGPGISSDQHNGEDCQHKADLEAMSERMAELEKKLVTVEVEKAELEMALAKSHEQLEISQNQLRGAEYKLVELQRQLEFANDSNLETEAEIKVAIVKREVMESQLIAMDAEVRTLRSKVGLLETQVEEERALSAEITAKCKKLEDELSVKRREANLRKTASSNGESKIKQEKELAAAAGKLAECQKTIASLGQQLKSLATLEDFMIDSEHSLEFNGGALVPRSDEIWKSPPSSSDFVPERNTDALKTTPLDGSGPSLDGKLGQSPQSSSSSTSSSTSSSSVTHAVASEKSRNGFGKLFSRSKTAIRLENQ</sequence>
<evidence type="ECO:0000256" key="1">
    <source>
        <dbReference type="ARBA" id="ARBA00005921"/>
    </source>
</evidence>
<feature type="coiled-coil region" evidence="3">
    <location>
        <begin position="401"/>
        <end position="470"/>
    </location>
</feature>
<organism evidence="5 6">
    <name type="scientific">Aquilegia coerulea</name>
    <name type="common">Rocky mountain columbine</name>
    <dbReference type="NCBI Taxonomy" id="218851"/>
    <lineage>
        <taxon>Eukaryota</taxon>
        <taxon>Viridiplantae</taxon>
        <taxon>Streptophyta</taxon>
        <taxon>Embryophyta</taxon>
        <taxon>Tracheophyta</taxon>
        <taxon>Spermatophyta</taxon>
        <taxon>Magnoliopsida</taxon>
        <taxon>Ranunculales</taxon>
        <taxon>Ranunculaceae</taxon>
        <taxon>Thalictroideae</taxon>
        <taxon>Aquilegia</taxon>
    </lineage>
</organism>
<dbReference type="InParanoid" id="A0A2G5DVD8"/>
<evidence type="ECO:0000313" key="5">
    <source>
        <dbReference type="EMBL" id="PIA47406.1"/>
    </source>
</evidence>
<evidence type="ECO:0000256" key="4">
    <source>
        <dbReference type="SAM" id="MobiDB-lite"/>
    </source>
</evidence>
<feature type="region of interest" description="Disordered" evidence="4">
    <location>
        <begin position="605"/>
        <end position="673"/>
    </location>
</feature>
<dbReference type="Pfam" id="PF05911">
    <property type="entry name" value="FPP"/>
    <property type="match status" value="4"/>
</dbReference>
<dbReference type="PANTHER" id="PTHR31580">
    <property type="entry name" value="FILAMENT-LIKE PLANT PROTEIN 4"/>
    <property type="match status" value="1"/>
</dbReference>
<feature type="region of interest" description="Disordered" evidence="4">
    <location>
        <begin position="1"/>
        <end position="71"/>
    </location>
</feature>
<dbReference type="FunCoup" id="A0A2G5DVD8">
    <property type="interactions" value="567"/>
</dbReference>
<evidence type="ECO:0000256" key="2">
    <source>
        <dbReference type="ARBA" id="ARBA00023054"/>
    </source>
</evidence>
<dbReference type="STRING" id="218851.A0A2G5DVD8"/>
<evidence type="ECO:0000256" key="3">
    <source>
        <dbReference type="SAM" id="Coils"/>
    </source>
</evidence>
<dbReference type="PANTHER" id="PTHR31580:SF49">
    <property type="entry name" value="FILAMENT-LIKE PLANT PROTEIN 3"/>
    <property type="match status" value="1"/>
</dbReference>
<dbReference type="EMBL" id="KZ305031">
    <property type="protein sequence ID" value="PIA47406.1"/>
    <property type="molecule type" value="Genomic_DNA"/>
</dbReference>
<keyword evidence="2 3" id="KW-0175">Coiled coil</keyword>
<feature type="compositionally biased region" description="Low complexity" evidence="4">
    <location>
        <begin position="647"/>
        <end position="660"/>
    </location>
</feature>
<dbReference type="OrthoDB" id="128924at2759"/>
<gene>
    <name evidence="5" type="ORF">AQUCO_01400222v1</name>
</gene>
<accession>A0A2G5DVD8</accession>
<feature type="coiled-coil region" evidence="3">
    <location>
        <begin position="506"/>
        <end position="533"/>
    </location>
</feature>
<feature type="compositionally biased region" description="Low complexity" evidence="4">
    <location>
        <begin position="15"/>
        <end position="32"/>
    </location>
</feature>
<dbReference type="AlphaFoldDB" id="A0A2G5DVD8"/>
<comment type="similarity">
    <text evidence="1">Belongs to the FPP family.</text>
</comment>
<dbReference type="InterPro" id="IPR008587">
    <property type="entry name" value="FPP_plant"/>
</dbReference>